<dbReference type="GO" id="GO:0009431">
    <property type="term" value="C:bacterial-type flagellum basal body, MS ring"/>
    <property type="evidence" value="ECO:0007669"/>
    <property type="project" value="InterPro"/>
</dbReference>
<reference evidence="17" key="1">
    <citation type="submission" date="2021-03" db="EMBL/GenBank/DDBJ databases">
        <title>Plesiomonas shigelloides zfcc0051, isolated from zebrafish feces.</title>
        <authorList>
            <person name="Vanderhoek Z."/>
            <person name="Gaulke C."/>
        </authorList>
    </citation>
    <scope>NUCLEOTIDE SEQUENCE</scope>
    <source>
        <strain evidence="17">Zfcc0051</strain>
    </source>
</reference>
<evidence type="ECO:0000256" key="7">
    <source>
        <dbReference type="ARBA" id="ARBA00022692"/>
    </source>
</evidence>
<evidence type="ECO:0000259" key="16">
    <source>
        <dbReference type="Pfam" id="PF08345"/>
    </source>
</evidence>
<dbReference type="AlphaFoldDB" id="A0A8I1W3C4"/>
<dbReference type="EMBL" id="JAFNAA010000001">
    <property type="protein sequence ID" value="MBO1106758.1"/>
    <property type="molecule type" value="Genomic_DNA"/>
</dbReference>
<dbReference type="PANTHER" id="PTHR30046">
    <property type="entry name" value="FLAGELLAR M-RING PROTEIN"/>
    <property type="match status" value="1"/>
</dbReference>
<keyword evidence="9 14" id="KW-0472">Membrane</keyword>
<keyword evidence="8 14" id="KW-1133">Transmembrane helix</keyword>
<evidence type="ECO:0000259" key="15">
    <source>
        <dbReference type="Pfam" id="PF01514"/>
    </source>
</evidence>
<feature type="region of interest" description="Disordered" evidence="13">
    <location>
        <begin position="1"/>
        <end position="26"/>
    </location>
</feature>
<dbReference type="Pfam" id="PF08345">
    <property type="entry name" value="YscJ_FliF_C"/>
    <property type="match status" value="1"/>
</dbReference>
<evidence type="ECO:0000256" key="5">
    <source>
        <dbReference type="ARBA" id="ARBA00017949"/>
    </source>
</evidence>
<keyword evidence="10 12" id="KW-0975">Bacterial flagellum</keyword>
<comment type="subunit">
    <text evidence="11">The basal body constitutes a major portion of the flagellar organelle and consists of four rings (L,P,S, and M) mounted on a central rod. The M ring is integral to the inner membrane of the cell and may be connected to the flagellar rod via the S ring. The S (supramembrane ring) lies just distal to the M ring. The L and P rings lie in the outer membrane and the periplasmic space, respectively.</text>
</comment>
<sequence length="569" mass="62870">MADSSTTLATATDPVGAGSAGQNPDLGERSSRFEFLSQVDWLRQLILVVAVAICIALIIFAFFWAQEPEMRPLGTYGNEELVQTLDYLDQNKVPYKLDGNTIKVAQDQYQKVQLMLTRAGLDKPADNGDSILLSDMGFGVSQRLERERLKLSRERQLASAIEQIRNVMKAQVLLALPRESVFIRDQNNASASVMVTLRAGKSLTQEEVDSIVDMVASAVPGLSTTRVTVSDQTGRLLNSGSQDPASIAQRREFDLQRQQEKALREKIDSILIPVLGMGAYTAEVGVLMDFTQREQTQKQFDQDKPAMRSEFSRENVNRGRGVAGVPGALSNQPPADSSIPQDVKALQNGDKLSDGSFSKESTRNYEVDTTIKHTRQATGQLEKMSVSVAVDYKPGTAPDTGNAVRVARNDAELENLRRLLIGGLGMDMKRGDVLELVSVPFASTDALADITEPAFWESENFRQSIRYLSAALVVVVLLLVLVRPAMQRLLNPKIDKQLQEDAENELLQEDELKLLSSDLEDSTLSIGSMLELPNLHRDEDLVKAVRALAANEPELATQVIKYWLENHDK</sequence>
<dbReference type="Proteomes" id="UP000664658">
    <property type="component" value="Unassembled WGS sequence"/>
</dbReference>
<dbReference type="GO" id="GO:0005886">
    <property type="term" value="C:plasma membrane"/>
    <property type="evidence" value="ECO:0007669"/>
    <property type="project" value="UniProtKB-SubCell"/>
</dbReference>
<dbReference type="InterPro" id="IPR006182">
    <property type="entry name" value="FliF_N_dom"/>
</dbReference>
<dbReference type="InterPro" id="IPR043427">
    <property type="entry name" value="YscJ/FliF"/>
</dbReference>
<dbReference type="InterPro" id="IPR013556">
    <property type="entry name" value="Flag_M-ring_C"/>
</dbReference>
<evidence type="ECO:0000256" key="6">
    <source>
        <dbReference type="ARBA" id="ARBA00022475"/>
    </source>
</evidence>
<organism evidence="17 18">
    <name type="scientific">Plesiomonas shigelloides</name>
    <name type="common">Aeromonas shigelloides</name>
    <dbReference type="NCBI Taxonomy" id="703"/>
    <lineage>
        <taxon>Bacteria</taxon>
        <taxon>Pseudomonadati</taxon>
        <taxon>Pseudomonadota</taxon>
        <taxon>Gammaproteobacteria</taxon>
        <taxon>Enterobacterales</taxon>
        <taxon>Enterobacteriaceae</taxon>
        <taxon>Plesiomonas</taxon>
    </lineage>
</organism>
<evidence type="ECO:0000256" key="3">
    <source>
        <dbReference type="ARBA" id="ARBA00004651"/>
    </source>
</evidence>
<keyword evidence="17" id="KW-0969">Cilium</keyword>
<feature type="domain" description="Flagellar M-ring N-terminal" evidence="15">
    <location>
        <begin position="66"/>
        <end position="238"/>
    </location>
</feature>
<evidence type="ECO:0000313" key="17">
    <source>
        <dbReference type="EMBL" id="MBO1106758.1"/>
    </source>
</evidence>
<feature type="transmembrane region" description="Helical" evidence="14">
    <location>
        <begin position="467"/>
        <end position="486"/>
    </location>
</feature>
<name>A0A8I1W3C4_PLESH</name>
<feature type="compositionally biased region" description="Low complexity" evidence="13">
    <location>
        <begin position="1"/>
        <end position="13"/>
    </location>
</feature>
<comment type="caution">
    <text evidence="17">The sequence shown here is derived from an EMBL/GenBank/DDBJ whole genome shotgun (WGS) entry which is preliminary data.</text>
</comment>
<keyword evidence="17" id="KW-0966">Cell projection</keyword>
<accession>A0A8I1W3C4</accession>
<keyword evidence="7 14" id="KW-0812">Transmembrane</keyword>
<evidence type="ECO:0000256" key="8">
    <source>
        <dbReference type="ARBA" id="ARBA00022989"/>
    </source>
</evidence>
<dbReference type="PRINTS" id="PR01009">
    <property type="entry name" value="FLGMRINGFLIF"/>
</dbReference>
<dbReference type="RefSeq" id="WP_207541431.1">
    <property type="nucleotide sequence ID" value="NZ_JAFNAA010000001.1"/>
</dbReference>
<dbReference type="Pfam" id="PF01514">
    <property type="entry name" value="YscJ_FliF"/>
    <property type="match status" value="1"/>
</dbReference>
<evidence type="ECO:0000256" key="14">
    <source>
        <dbReference type="SAM" id="Phobius"/>
    </source>
</evidence>
<keyword evidence="6" id="KW-1003">Cell membrane</keyword>
<feature type="transmembrane region" description="Helical" evidence="14">
    <location>
        <begin position="45"/>
        <end position="65"/>
    </location>
</feature>
<evidence type="ECO:0000313" key="18">
    <source>
        <dbReference type="Proteomes" id="UP000664658"/>
    </source>
</evidence>
<evidence type="ECO:0000256" key="9">
    <source>
        <dbReference type="ARBA" id="ARBA00023136"/>
    </source>
</evidence>
<proteinExistence type="inferred from homology"/>
<gene>
    <name evidence="17" type="primary">fliF</name>
    <name evidence="17" type="ORF">J2R62_00730</name>
</gene>
<feature type="domain" description="Flagellar M-ring C-terminal" evidence="16">
    <location>
        <begin position="271"/>
        <end position="441"/>
    </location>
</feature>
<evidence type="ECO:0000256" key="10">
    <source>
        <dbReference type="ARBA" id="ARBA00023143"/>
    </source>
</evidence>
<dbReference type="InterPro" id="IPR000067">
    <property type="entry name" value="FlgMring_FliF"/>
</dbReference>
<evidence type="ECO:0000256" key="2">
    <source>
        <dbReference type="ARBA" id="ARBA00004117"/>
    </source>
</evidence>
<protein>
    <recommendedName>
        <fullName evidence="5 12">Flagellar M-ring protein</fullName>
    </recommendedName>
</protein>
<comment type="subcellular location">
    <subcellularLocation>
        <location evidence="2 12">Bacterial flagellum basal body</location>
    </subcellularLocation>
    <subcellularLocation>
        <location evidence="3">Cell membrane</location>
        <topology evidence="3">Multi-pass membrane protein</topology>
    </subcellularLocation>
</comment>
<evidence type="ECO:0000256" key="4">
    <source>
        <dbReference type="ARBA" id="ARBA00007971"/>
    </source>
</evidence>
<dbReference type="GO" id="GO:0003774">
    <property type="term" value="F:cytoskeletal motor activity"/>
    <property type="evidence" value="ECO:0007669"/>
    <property type="project" value="InterPro"/>
</dbReference>
<comment type="function">
    <text evidence="1 12">The M ring may be actively involved in energy transduction.</text>
</comment>
<dbReference type="PANTHER" id="PTHR30046:SF0">
    <property type="entry name" value="FLAGELLAR M-RING PROTEIN"/>
    <property type="match status" value="1"/>
</dbReference>
<dbReference type="NCBIfam" id="TIGR00206">
    <property type="entry name" value="fliF"/>
    <property type="match status" value="1"/>
</dbReference>
<comment type="similarity">
    <text evidence="4 12">Belongs to the FliF family.</text>
</comment>
<evidence type="ECO:0000256" key="11">
    <source>
        <dbReference type="ARBA" id="ARBA00025936"/>
    </source>
</evidence>
<dbReference type="InterPro" id="IPR045851">
    <property type="entry name" value="AMP-bd_C_sf"/>
</dbReference>
<evidence type="ECO:0000256" key="13">
    <source>
        <dbReference type="SAM" id="MobiDB-lite"/>
    </source>
</evidence>
<evidence type="ECO:0000256" key="12">
    <source>
        <dbReference type="PIRNR" id="PIRNR004862"/>
    </source>
</evidence>
<dbReference type="Gene3D" id="3.30.300.30">
    <property type="match status" value="1"/>
</dbReference>
<dbReference type="GO" id="GO:0071973">
    <property type="term" value="P:bacterial-type flagellum-dependent cell motility"/>
    <property type="evidence" value="ECO:0007669"/>
    <property type="project" value="InterPro"/>
</dbReference>
<dbReference type="PIRSF" id="PIRSF004862">
    <property type="entry name" value="FliF"/>
    <property type="match status" value="1"/>
</dbReference>
<evidence type="ECO:0000256" key="1">
    <source>
        <dbReference type="ARBA" id="ARBA00003820"/>
    </source>
</evidence>
<keyword evidence="17" id="KW-0282">Flagellum</keyword>